<dbReference type="AlphaFoldDB" id="A0A7Y4M5K2"/>
<gene>
    <name evidence="13" type="ORF">HCN50_31310</name>
</gene>
<feature type="domain" description="Peptidase M48" evidence="12">
    <location>
        <begin position="95"/>
        <end position="308"/>
    </location>
</feature>
<feature type="transmembrane region" description="Helical" evidence="11">
    <location>
        <begin position="60"/>
        <end position="80"/>
    </location>
</feature>
<evidence type="ECO:0000256" key="10">
    <source>
        <dbReference type="ARBA" id="ARBA00023136"/>
    </source>
</evidence>
<dbReference type="GO" id="GO:0006508">
    <property type="term" value="P:proteolysis"/>
    <property type="evidence" value="ECO:0007669"/>
    <property type="project" value="UniProtKB-KW"/>
</dbReference>
<dbReference type="Gene3D" id="3.30.2010.10">
    <property type="entry name" value="Metalloproteases ('zincins'), catalytic domain"/>
    <property type="match status" value="1"/>
</dbReference>
<keyword evidence="5" id="KW-0479">Metal-binding</keyword>
<evidence type="ECO:0000256" key="9">
    <source>
        <dbReference type="ARBA" id="ARBA00023049"/>
    </source>
</evidence>
<proteinExistence type="predicted"/>
<keyword evidence="7" id="KW-0862">Zinc</keyword>
<dbReference type="GO" id="GO:0046872">
    <property type="term" value="F:metal ion binding"/>
    <property type="evidence" value="ECO:0007669"/>
    <property type="project" value="UniProtKB-KW"/>
</dbReference>
<keyword evidence="10 11" id="KW-0472">Membrane</keyword>
<organism evidence="13 14">
    <name type="scientific">Bradyrhizobium archetypum</name>
    <dbReference type="NCBI Taxonomy" id="2721160"/>
    <lineage>
        <taxon>Bacteria</taxon>
        <taxon>Pseudomonadati</taxon>
        <taxon>Pseudomonadota</taxon>
        <taxon>Alphaproteobacteria</taxon>
        <taxon>Hyphomicrobiales</taxon>
        <taxon>Nitrobacteraceae</taxon>
        <taxon>Bradyrhizobium</taxon>
    </lineage>
</organism>
<dbReference type="InterPro" id="IPR001915">
    <property type="entry name" value="Peptidase_M48"/>
</dbReference>
<dbReference type="PANTHER" id="PTHR43221">
    <property type="entry name" value="PROTEASE HTPX"/>
    <property type="match status" value="1"/>
</dbReference>
<dbReference type="InterPro" id="IPR050083">
    <property type="entry name" value="HtpX_protease"/>
</dbReference>
<keyword evidence="6" id="KW-0378">Hydrolase</keyword>
<evidence type="ECO:0000256" key="8">
    <source>
        <dbReference type="ARBA" id="ARBA00022989"/>
    </source>
</evidence>
<keyword evidence="3 13" id="KW-0645">Protease</keyword>
<keyword evidence="4 11" id="KW-0812">Transmembrane</keyword>
<protein>
    <submittedName>
        <fullName evidence="13">M48 family metalloprotease</fullName>
    </submittedName>
</protein>
<dbReference type="Pfam" id="PF01435">
    <property type="entry name" value="Peptidase_M48"/>
    <property type="match status" value="1"/>
</dbReference>
<dbReference type="PANTHER" id="PTHR43221:SF2">
    <property type="entry name" value="PROTEASE HTPX HOMOLOG"/>
    <property type="match status" value="1"/>
</dbReference>
<keyword evidence="2" id="KW-1003">Cell membrane</keyword>
<evidence type="ECO:0000259" key="12">
    <source>
        <dbReference type="Pfam" id="PF01435"/>
    </source>
</evidence>
<evidence type="ECO:0000313" key="14">
    <source>
        <dbReference type="Proteomes" id="UP000528734"/>
    </source>
</evidence>
<dbReference type="RefSeq" id="WP_171713714.1">
    <property type="nucleotide sequence ID" value="NZ_JAAVLW010000013.1"/>
</dbReference>
<evidence type="ECO:0000256" key="5">
    <source>
        <dbReference type="ARBA" id="ARBA00022723"/>
    </source>
</evidence>
<evidence type="ECO:0000256" key="6">
    <source>
        <dbReference type="ARBA" id="ARBA00022801"/>
    </source>
</evidence>
<reference evidence="13 14" key="1">
    <citation type="submission" date="2020-03" db="EMBL/GenBank/DDBJ databases">
        <title>Bradyrhizobium diversity isolated from nodules of Muelleranthus trifoliolatus.</title>
        <authorList>
            <person name="Klepa M."/>
            <person name="Helene L."/>
            <person name="Hungria M."/>
        </authorList>
    </citation>
    <scope>NUCLEOTIDE SEQUENCE [LARGE SCALE GENOMIC DNA]</scope>
    <source>
        <strain evidence="13 14">WSM 1744</strain>
    </source>
</reference>
<comment type="caution">
    <text evidence="13">The sequence shown here is derived from an EMBL/GenBank/DDBJ whole genome shotgun (WGS) entry which is preliminary data.</text>
</comment>
<dbReference type="GO" id="GO:0004222">
    <property type="term" value="F:metalloendopeptidase activity"/>
    <property type="evidence" value="ECO:0007669"/>
    <property type="project" value="InterPro"/>
</dbReference>
<evidence type="ECO:0000256" key="3">
    <source>
        <dbReference type="ARBA" id="ARBA00022670"/>
    </source>
</evidence>
<feature type="transmembrane region" description="Helical" evidence="11">
    <location>
        <begin position="20"/>
        <end position="40"/>
    </location>
</feature>
<evidence type="ECO:0000256" key="11">
    <source>
        <dbReference type="SAM" id="Phobius"/>
    </source>
</evidence>
<evidence type="ECO:0000313" key="13">
    <source>
        <dbReference type="EMBL" id="NOJ50671.1"/>
    </source>
</evidence>
<keyword evidence="9 13" id="KW-0482">Metalloprotease</keyword>
<comment type="cofactor">
    <cofactor evidence="1">
        <name>Zn(2+)</name>
        <dbReference type="ChEBI" id="CHEBI:29105"/>
    </cofactor>
</comment>
<evidence type="ECO:0000256" key="2">
    <source>
        <dbReference type="ARBA" id="ARBA00022475"/>
    </source>
</evidence>
<keyword evidence="14" id="KW-1185">Reference proteome</keyword>
<evidence type="ECO:0000256" key="4">
    <source>
        <dbReference type="ARBA" id="ARBA00022692"/>
    </source>
</evidence>
<evidence type="ECO:0000256" key="1">
    <source>
        <dbReference type="ARBA" id="ARBA00001947"/>
    </source>
</evidence>
<dbReference type="Proteomes" id="UP000528734">
    <property type="component" value="Unassembled WGS sequence"/>
</dbReference>
<keyword evidence="8 11" id="KW-1133">Transmembrane helix</keyword>
<evidence type="ECO:0000256" key="7">
    <source>
        <dbReference type="ARBA" id="ARBA00022833"/>
    </source>
</evidence>
<sequence>MRVNGLYGHVRSNDVRSIALFAGFVAAFHLLAALALAVPLAMLDPDHAPLYGWTGYLVRWAPIVTVVGALLFVAQMAWHVRTVRRRTDFRFVDDQDEPRLCRIVEPLTITAGLPTPYVAVIDSPALNAFACGIRQKDAVLVFTRGLIDGLDDDELAAVAAHEIVHIVNGDIRLIAATNVCLGTLQLLQPRPSTRRVKRIQAACALPILALLLPLLVVLILVTMFLRRLAVEGSHLTRKLIASAREFIADAEAVRLTQNPAALVSALRRIEGRSAIPGLAAGQDAMMIDGAHQGAFATHPTIAERVAAIISVTGSMALIAPARRDTRSPGLRARECFGRRSGAPREADFLRSARQGAGAALARVSSGEFNRLGLTPELTVGAVAAIGVFLWAHSADLARPSALAAAFDPAPLRTYFAMGREGMRCQTQGIGWTIGLAAKPTGCDLTSTNEMLAAHRGKDNIFGKLADSLPEVGENSSGITTRSDGTFSNKPSPDIQLAEVQRARCFQTDRPYAVGDRGLHAVTEQPRHRDDISLPRYLASSDAAARSVTEATPAERDARLLDYFKVRKLMGEVIHRFFGDPGLQVAAARYVAPEHQTAIAVLRERLADPGFASALSPLKRAELEVLAAAPLDFVSCIARRAQGQKKA</sequence>
<dbReference type="EMBL" id="JAAVLW010000013">
    <property type="protein sequence ID" value="NOJ50671.1"/>
    <property type="molecule type" value="Genomic_DNA"/>
</dbReference>
<accession>A0A7Y4M5K2</accession>
<name>A0A7Y4M5K2_9BRAD</name>
<feature type="transmembrane region" description="Helical" evidence="11">
    <location>
        <begin position="199"/>
        <end position="225"/>
    </location>
</feature>